<dbReference type="AlphaFoldDB" id="A0A183NM68"/>
<proteinExistence type="predicted"/>
<gene>
    <name evidence="1" type="ORF">SMTD_LOCUS3204</name>
</gene>
<sequence>MKGKHDRYQHNKNSYSVIKHIYTHLINKLTTPVTIGDATLVPDNTRHFPSRLELITPVEKVTISGFTRP</sequence>
<evidence type="ECO:0000313" key="1">
    <source>
        <dbReference type="EMBL" id="VDO93055.1"/>
    </source>
</evidence>
<dbReference type="Proteomes" id="UP000269396">
    <property type="component" value="Unassembled WGS sequence"/>
</dbReference>
<evidence type="ECO:0000313" key="2">
    <source>
        <dbReference type="Proteomes" id="UP000269396"/>
    </source>
</evidence>
<keyword evidence="2" id="KW-1185">Reference proteome</keyword>
<dbReference type="EMBL" id="UZAL01005414">
    <property type="protein sequence ID" value="VDO93055.1"/>
    <property type="molecule type" value="Genomic_DNA"/>
</dbReference>
<protein>
    <submittedName>
        <fullName evidence="1">Uncharacterized protein</fullName>
    </submittedName>
</protein>
<name>A0A183NM68_9TREM</name>
<accession>A0A183NM68</accession>
<organism evidence="1 2">
    <name type="scientific">Schistosoma mattheei</name>
    <dbReference type="NCBI Taxonomy" id="31246"/>
    <lineage>
        <taxon>Eukaryota</taxon>
        <taxon>Metazoa</taxon>
        <taxon>Spiralia</taxon>
        <taxon>Lophotrochozoa</taxon>
        <taxon>Platyhelminthes</taxon>
        <taxon>Trematoda</taxon>
        <taxon>Digenea</taxon>
        <taxon>Strigeidida</taxon>
        <taxon>Schistosomatoidea</taxon>
        <taxon>Schistosomatidae</taxon>
        <taxon>Schistosoma</taxon>
    </lineage>
</organism>
<reference evidence="1 2" key="1">
    <citation type="submission" date="2018-11" db="EMBL/GenBank/DDBJ databases">
        <authorList>
            <consortium name="Pathogen Informatics"/>
        </authorList>
    </citation>
    <scope>NUCLEOTIDE SEQUENCE [LARGE SCALE GENOMIC DNA]</scope>
    <source>
        <strain>Denwood</strain>
        <strain evidence="2">Zambia</strain>
    </source>
</reference>